<dbReference type="OrthoDB" id="9779283at2"/>
<evidence type="ECO:0000256" key="3">
    <source>
        <dbReference type="ARBA" id="ARBA00023004"/>
    </source>
</evidence>
<dbReference type="Pfam" id="PF00034">
    <property type="entry name" value="Cytochrom_C"/>
    <property type="match status" value="1"/>
</dbReference>
<dbReference type="Gene3D" id="1.10.760.10">
    <property type="entry name" value="Cytochrome c-like domain"/>
    <property type="match status" value="1"/>
</dbReference>
<keyword evidence="1 4" id="KW-0349">Heme</keyword>
<evidence type="ECO:0000313" key="6">
    <source>
        <dbReference type="EMBL" id="SNZ20029.1"/>
    </source>
</evidence>
<evidence type="ECO:0000259" key="5">
    <source>
        <dbReference type="PROSITE" id="PS51007"/>
    </source>
</evidence>
<dbReference type="SUPFAM" id="SSF46626">
    <property type="entry name" value="Cytochrome c"/>
    <property type="match status" value="1"/>
</dbReference>
<dbReference type="InterPro" id="IPR009056">
    <property type="entry name" value="Cyt_c-like_dom"/>
</dbReference>
<dbReference type="PROSITE" id="PS51007">
    <property type="entry name" value="CYTC"/>
    <property type="match status" value="1"/>
</dbReference>
<keyword evidence="2 4" id="KW-0479">Metal-binding</keyword>
<sequence>MMKPQKLMMFAILIVIAALLALQSGKEGENDGPLHGNAFSLDTDKIRSDGLRLYNGACIQCHGIEARGSSFGPPLVHEIYRPSHHSDQAFALAALQGVTAHHWDYGDMPAIEGISQTDLAMITAYIRYLQRKAGIK</sequence>
<name>A0A285PE79_9HYPH</name>
<evidence type="ECO:0000256" key="1">
    <source>
        <dbReference type="ARBA" id="ARBA00022617"/>
    </source>
</evidence>
<keyword evidence="3 4" id="KW-0408">Iron</keyword>
<protein>
    <submittedName>
        <fullName evidence="6">Cytochrome C oxidase, cbb3-type, subunit III</fullName>
    </submittedName>
</protein>
<dbReference type="RefSeq" id="WP_097154375.1">
    <property type="nucleotide sequence ID" value="NZ_OBEL01000003.1"/>
</dbReference>
<gene>
    <name evidence="6" type="ORF">SAMN06265368_3127</name>
</gene>
<dbReference type="GO" id="GO:0009055">
    <property type="term" value="F:electron transfer activity"/>
    <property type="evidence" value="ECO:0007669"/>
    <property type="project" value="InterPro"/>
</dbReference>
<accession>A0A285PE79</accession>
<reference evidence="6 7" key="1">
    <citation type="submission" date="2017-09" db="EMBL/GenBank/DDBJ databases">
        <authorList>
            <person name="Ehlers B."/>
            <person name="Leendertz F.H."/>
        </authorList>
    </citation>
    <scope>NUCLEOTIDE SEQUENCE [LARGE SCALE GENOMIC DNA]</scope>
    <source>
        <strain evidence="6 7">DSM 18289</strain>
    </source>
</reference>
<dbReference type="InterPro" id="IPR036909">
    <property type="entry name" value="Cyt_c-like_dom_sf"/>
</dbReference>
<dbReference type="Proteomes" id="UP000219439">
    <property type="component" value="Unassembled WGS sequence"/>
</dbReference>
<dbReference type="AlphaFoldDB" id="A0A285PE79"/>
<evidence type="ECO:0000256" key="4">
    <source>
        <dbReference type="PROSITE-ProRule" id="PRU00433"/>
    </source>
</evidence>
<evidence type="ECO:0000313" key="7">
    <source>
        <dbReference type="Proteomes" id="UP000219439"/>
    </source>
</evidence>
<dbReference type="GO" id="GO:0046872">
    <property type="term" value="F:metal ion binding"/>
    <property type="evidence" value="ECO:0007669"/>
    <property type="project" value="UniProtKB-KW"/>
</dbReference>
<organism evidence="6 7">
    <name type="scientific">Cohaesibacter gelatinilyticus</name>
    <dbReference type="NCBI Taxonomy" id="372072"/>
    <lineage>
        <taxon>Bacteria</taxon>
        <taxon>Pseudomonadati</taxon>
        <taxon>Pseudomonadota</taxon>
        <taxon>Alphaproteobacteria</taxon>
        <taxon>Hyphomicrobiales</taxon>
        <taxon>Cohaesibacteraceae</taxon>
    </lineage>
</organism>
<feature type="domain" description="Cytochrome c" evidence="5">
    <location>
        <begin position="45"/>
        <end position="130"/>
    </location>
</feature>
<keyword evidence="7" id="KW-1185">Reference proteome</keyword>
<dbReference type="GO" id="GO:0020037">
    <property type="term" value="F:heme binding"/>
    <property type="evidence" value="ECO:0007669"/>
    <property type="project" value="InterPro"/>
</dbReference>
<dbReference type="EMBL" id="OBEL01000003">
    <property type="protein sequence ID" value="SNZ20029.1"/>
    <property type="molecule type" value="Genomic_DNA"/>
</dbReference>
<proteinExistence type="predicted"/>
<evidence type="ECO:0000256" key="2">
    <source>
        <dbReference type="ARBA" id="ARBA00022723"/>
    </source>
</evidence>